<comment type="caution">
    <text evidence="2">The sequence shown here is derived from an EMBL/GenBank/DDBJ whole genome shotgun (WGS) entry which is preliminary data.</text>
</comment>
<reference evidence="2 3" key="1">
    <citation type="journal article" date="2018" name="Front. Plant Sci.">
        <title>Red Clover (Trifolium pratense) and Zigzag Clover (T. medium) - A Picture of Genomic Similarities and Differences.</title>
        <authorList>
            <person name="Dluhosova J."/>
            <person name="Istvanek J."/>
            <person name="Nedelnik J."/>
            <person name="Repkova J."/>
        </authorList>
    </citation>
    <scope>NUCLEOTIDE SEQUENCE [LARGE SCALE GENOMIC DNA]</scope>
    <source>
        <strain evidence="3">cv. 10/8</strain>
        <tissue evidence="2">Leaf</tissue>
    </source>
</reference>
<accession>A0A392Q467</accession>
<dbReference type="AlphaFoldDB" id="A0A392Q467"/>
<dbReference type="EMBL" id="LXQA010111448">
    <property type="protein sequence ID" value="MCI18702.1"/>
    <property type="molecule type" value="Genomic_DNA"/>
</dbReference>
<dbReference type="Proteomes" id="UP000265520">
    <property type="component" value="Unassembled WGS sequence"/>
</dbReference>
<keyword evidence="3" id="KW-1185">Reference proteome</keyword>
<organism evidence="2 3">
    <name type="scientific">Trifolium medium</name>
    <dbReference type="NCBI Taxonomy" id="97028"/>
    <lineage>
        <taxon>Eukaryota</taxon>
        <taxon>Viridiplantae</taxon>
        <taxon>Streptophyta</taxon>
        <taxon>Embryophyta</taxon>
        <taxon>Tracheophyta</taxon>
        <taxon>Spermatophyta</taxon>
        <taxon>Magnoliopsida</taxon>
        <taxon>eudicotyledons</taxon>
        <taxon>Gunneridae</taxon>
        <taxon>Pentapetalae</taxon>
        <taxon>rosids</taxon>
        <taxon>fabids</taxon>
        <taxon>Fabales</taxon>
        <taxon>Fabaceae</taxon>
        <taxon>Papilionoideae</taxon>
        <taxon>50 kb inversion clade</taxon>
        <taxon>NPAAA clade</taxon>
        <taxon>Hologalegina</taxon>
        <taxon>IRL clade</taxon>
        <taxon>Trifolieae</taxon>
        <taxon>Trifolium</taxon>
    </lineage>
</organism>
<name>A0A392Q467_9FABA</name>
<feature type="compositionally biased region" description="Polar residues" evidence="1">
    <location>
        <begin position="1"/>
        <end position="11"/>
    </location>
</feature>
<protein>
    <submittedName>
        <fullName evidence="2">Uncharacterized protein</fullName>
    </submittedName>
</protein>
<feature type="non-terminal residue" evidence="2">
    <location>
        <position position="1"/>
    </location>
</feature>
<sequence length="87" mass="9386">HTTASRPSTLTEPPLESFHPHSTTARVSSAASSEETNRTVFCLPHPRVHDVGVVVGGATVGPNHPHHLLSRSRLPGYGRFLVVEAHH</sequence>
<evidence type="ECO:0000313" key="2">
    <source>
        <dbReference type="EMBL" id="MCI18702.1"/>
    </source>
</evidence>
<feature type="compositionally biased region" description="Low complexity" evidence="1">
    <location>
        <begin position="22"/>
        <end position="34"/>
    </location>
</feature>
<evidence type="ECO:0000313" key="3">
    <source>
        <dbReference type="Proteomes" id="UP000265520"/>
    </source>
</evidence>
<proteinExistence type="predicted"/>
<evidence type="ECO:0000256" key="1">
    <source>
        <dbReference type="SAM" id="MobiDB-lite"/>
    </source>
</evidence>
<feature type="region of interest" description="Disordered" evidence="1">
    <location>
        <begin position="1"/>
        <end position="37"/>
    </location>
</feature>